<feature type="domain" description="Dihydroprymidine dehydrogenase" evidence="11">
    <location>
        <begin position="41"/>
        <end position="147"/>
    </location>
</feature>
<comment type="catalytic activity">
    <reaction evidence="4">
        <text>5,6-dihydrothymine + NAD(+) = thymine + NADH + H(+)</text>
        <dbReference type="Rhea" id="RHEA:28791"/>
        <dbReference type="ChEBI" id="CHEBI:15378"/>
        <dbReference type="ChEBI" id="CHEBI:17821"/>
        <dbReference type="ChEBI" id="CHEBI:27468"/>
        <dbReference type="ChEBI" id="CHEBI:57540"/>
        <dbReference type="ChEBI" id="CHEBI:57945"/>
        <dbReference type="EC" id="1.3.1.1"/>
    </reaction>
</comment>
<dbReference type="PRINTS" id="PR00469">
    <property type="entry name" value="PNDRDTASEII"/>
</dbReference>
<dbReference type="InterPro" id="IPR009051">
    <property type="entry name" value="Helical_ferredxn"/>
</dbReference>
<evidence type="ECO:0000313" key="12">
    <source>
        <dbReference type="EMBL" id="MFC4624615.1"/>
    </source>
</evidence>
<dbReference type="PRINTS" id="PR00368">
    <property type="entry name" value="FADPNR"/>
</dbReference>
<evidence type="ECO:0000256" key="6">
    <source>
        <dbReference type="ARBA" id="ARBA00049578"/>
    </source>
</evidence>
<dbReference type="Pfam" id="PF14691">
    <property type="entry name" value="Fer4_20"/>
    <property type="match status" value="1"/>
</dbReference>
<dbReference type="SUPFAM" id="SSF51971">
    <property type="entry name" value="Nucleotide-binding domain"/>
    <property type="match status" value="1"/>
</dbReference>
<reference evidence="13" key="1">
    <citation type="journal article" date="2019" name="Int. J. Syst. Evol. Microbiol.">
        <title>The Global Catalogue of Microorganisms (GCM) 10K type strain sequencing project: providing services to taxonomists for standard genome sequencing and annotation.</title>
        <authorList>
            <consortium name="The Broad Institute Genomics Platform"/>
            <consortium name="The Broad Institute Genome Sequencing Center for Infectious Disease"/>
            <person name="Wu L."/>
            <person name="Ma J."/>
        </authorList>
    </citation>
    <scope>NUCLEOTIDE SEQUENCE [LARGE SCALE GENOMIC DNA]</scope>
    <source>
        <strain evidence="13">CGMCC 1.15731</strain>
    </source>
</reference>
<comment type="function">
    <text evidence="6">Involved in pyrimidine base degradation. Catalyzes physiologically the reduction of uracil to 5,6-dihydrouracil (DHU) by using NADH as a specific cosubstrate. It also catalyzes the reverse reaction and the reduction of thymine to 5,6-dihydrothymine (DHT).</text>
</comment>
<gene>
    <name evidence="12" type="ORF">ACFO1V_05155</name>
</gene>
<evidence type="ECO:0000256" key="9">
    <source>
        <dbReference type="SAM" id="MobiDB-lite"/>
    </source>
</evidence>
<keyword evidence="1" id="KW-0560">Oxidoreductase</keyword>
<dbReference type="PANTHER" id="PTHR43073:SF2">
    <property type="entry name" value="DIHYDROPYRIMIDINE DEHYDROGENASE [NADP(+)]"/>
    <property type="match status" value="1"/>
</dbReference>
<dbReference type="Gene3D" id="3.50.50.60">
    <property type="entry name" value="FAD/NAD(P)-binding domain"/>
    <property type="match status" value="2"/>
</dbReference>
<evidence type="ECO:0000259" key="10">
    <source>
        <dbReference type="Pfam" id="PF07992"/>
    </source>
</evidence>
<evidence type="ECO:0000256" key="5">
    <source>
        <dbReference type="ARBA" id="ARBA00048792"/>
    </source>
</evidence>
<dbReference type="EC" id="1.3.1.1" evidence="8"/>
<comment type="catalytic activity">
    <reaction evidence="5">
        <text>5,6-dihydrouracil + NAD(+) = uracil + NADH + H(+)</text>
        <dbReference type="Rhea" id="RHEA:20189"/>
        <dbReference type="ChEBI" id="CHEBI:15378"/>
        <dbReference type="ChEBI" id="CHEBI:15901"/>
        <dbReference type="ChEBI" id="CHEBI:17568"/>
        <dbReference type="ChEBI" id="CHEBI:57540"/>
        <dbReference type="ChEBI" id="CHEBI:57945"/>
        <dbReference type="EC" id="1.3.1.1"/>
    </reaction>
</comment>
<comment type="caution">
    <text evidence="12">The sequence shown here is derived from an EMBL/GenBank/DDBJ whole genome shotgun (WGS) entry which is preliminary data.</text>
</comment>
<feature type="region of interest" description="Disordered" evidence="9">
    <location>
        <begin position="1"/>
        <end position="22"/>
    </location>
</feature>
<organism evidence="12 13">
    <name type="scientific">Daeguia caeni</name>
    <dbReference type="NCBI Taxonomy" id="439612"/>
    <lineage>
        <taxon>Bacteria</taxon>
        <taxon>Pseudomonadati</taxon>
        <taxon>Pseudomonadota</taxon>
        <taxon>Alphaproteobacteria</taxon>
        <taxon>Hyphomicrobiales</taxon>
        <taxon>Brucellaceae</taxon>
        <taxon>Daeguia</taxon>
    </lineage>
</organism>
<dbReference type="Gene3D" id="1.10.1060.10">
    <property type="entry name" value="Alpha-helical ferredoxin"/>
    <property type="match status" value="1"/>
</dbReference>
<evidence type="ECO:0000256" key="3">
    <source>
        <dbReference type="ARBA" id="ARBA00032722"/>
    </source>
</evidence>
<name>A0ABV9H551_9HYPH</name>
<evidence type="ECO:0000313" key="13">
    <source>
        <dbReference type="Proteomes" id="UP001596042"/>
    </source>
</evidence>
<proteinExistence type="predicted"/>
<comment type="subunit">
    <text evidence="7">Heterotetramer of 2 PreA and 2 PreT subunits.</text>
</comment>
<evidence type="ECO:0000256" key="8">
    <source>
        <dbReference type="ARBA" id="ARBA00049728"/>
    </source>
</evidence>
<accession>A0ABV9H551</accession>
<evidence type="ECO:0000256" key="7">
    <source>
        <dbReference type="ARBA" id="ARBA00049714"/>
    </source>
</evidence>
<keyword evidence="13" id="KW-1185">Reference proteome</keyword>
<feature type="compositionally biased region" description="Polar residues" evidence="9">
    <location>
        <begin position="1"/>
        <end position="18"/>
    </location>
</feature>
<dbReference type="InterPro" id="IPR023753">
    <property type="entry name" value="FAD/NAD-binding_dom"/>
</dbReference>
<dbReference type="PANTHER" id="PTHR43073">
    <property type="entry name" value="DIHYDROPYRIMIDINE DEHYDROGENASE [NADP(+)]"/>
    <property type="match status" value="1"/>
</dbReference>
<evidence type="ECO:0000256" key="1">
    <source>
        <dbReference type="ARBA" id="ARBA00023002"/>
    </source>
</evidence>
<dbReference type="SUPFAM" id="SSF46548">
    <property type="entry name" value="alpha-helical ferredoxin"/>
    <property type="match status" value="1"/>
</dbReference>
<dbReference type="EMBL" id="JBHSEL010000044">
    <property type="protein sequence ID" value="MFC4624615.1"/>
    <property type="molecule type" value="Genomic_DNA"/>
</dbReference>
<protein>
    <recommendedName>
        <fullName evidence="8">dihydrouracil dehydrogenase (NAD(+))</fullName>
        <ecNumber evidence="8">1.3.1.1</ecNumber>
    </recommendedName>
    <alternativeName>
        <fullName evidence="3">Dihydrothymine dehydrogenase</fullName>
    </alternativeName>
    <alternativeName>
        <fullName evidence="2">Dihydrouracil dehydrogenase</fullName>
    </alternativeName>
</protein>
<sequence length="503" mass="53705">MRSMEPSTKGSAGNSSIDANAHAREPDIRGGRLAADAYQHVFDDLHPPLSPHEALVESDRCYFCHDAPCMNACPTGIDIPMFIRQINTGNPKGAAKTILSENILGGMCARVCPTETLCEEVCVRQVAEGKPVKIGHLQRYATDILMVEGKHPFRRAAPTGKHIAIVGAGPAGLSAAHRLATYGHQVTIFEARPKGGGLNEYGIATYKAVNNFAQRELEFVLQIGGINIEYNQRLGQDISIETLKSGYDAVFLAMGLPGVNNLGLAGEDAPNVIDAVDYIANLRQAKDLSSLPVGRDIVVIGGGMTAIDVAIQTKKLGAENVTIVYRRDREHMNASAYEQELAQIQGVVIRHSLQPHALERNADGMVRAITFEYTTVRDGRLCGTGEYLTLKADQIFKAIGQKFEPDPLRGSGIGMAGGRISVDAERRTSVPGIWAGGDCVAGGQDLTVASVEDGKIAAESIHATLMKQPYAVEGFADTVLSGATPAGRDFSVPLDVHLTGGQI</sequence>
<dbReference type="Proteomes" id="UP001596042">
    <property type="component" value="Unassembled WGS sequence"/>
</dbReference>
<dbReference type="RefSeq" id="WP_374830247.1">
    <property type="nucleotide sequence ID" value="NZ_JBHEEZ010000003.1"/>
</dbReference>
<dbReference type="InterPro" id="IPR036188">
    <property type="entry name" value="FAD/NAD-bd_sf"/>
</dbReference>
<dbReference type="InterPro" id="IPR028261">
    <property type="entry name" value="DPD_II"/>
</dbReference>
<dbReference type="Pfam" id="PF07992">
    <property type="entry name" value="Pyr_redox_2"/>
    <property type="match status" value="1"/>
</dbReference>
<feature type="domain" description="FAD/NAD(P)-binding" evidence="10">
    <location>
        <begin position="162"/>
        <end position="454"/>
    </location>
</feature>
<evidence type="ECO:0000256" key="4">
    <source>
        <dbReference type="ARBA" id="ARBA00047685"/>
    </source>
</evidence>
<evidence type="ECO:0000256" key="2">
    <source>
        <dbReference type="ARBA" id="ARBA00030119"/>
    </source>
</evidence>
<evidence type="ECO:0000259" key="11">
    <source>
        <dbReference type="Pfam" id="PF14691"/>
    </source>
</evidence>